<dbReference type="OrthoDB" id="884626at2759"/>
<evidence type="ECO:0000256" key="4">
    <source>
        <dbReference type="RuleBase" id="RU003718"/>
    </source>
</evidence>
<dbReference type="EC" id="2.4.1.-" evidence="5"/>
<dbReference type="AlphaFoldDB" id="A0A9N7RK13"/>
<dbReference type="CDD" id="cd03784">
    <property type="entry name" value="GT1_Gtf-like"/>
    <property type="match status" value="1"/>
</dbReference>
<proteinExistence type="inferred from homology"/>
<dbReference type="Gene3D" id="3.40.50.2000">
    <property type="entry name" value="Glycogen Phosphorylase B"/>
    <property type="match status" value="2"/>
</dbReference>
<organism evidence="6 7">
    <name type="scientific">Striga hermonthica</name>
    <name type="common">Purple witchweed</name>
    <name type="synonym">Buchnera hermonthica</name>
    <dbReference type="NCBI Taxonomy" id="68872"/>
    <lineage>
        <taxon>Eukaryota</taxon>
        <taxon>Viridiplantae</taxon>
        <taxon>Streptophyta</taxon>
        <taxon>Embryophyta</taxon>
        <taxon>Tracheophyta</taxon>
        <taxon>Spermatophyta</taxon>
        <taxon>Magnoliopsida</taxon>
        <taxon>eudicotyledons</taxon>
        <taxon>Gunneridae</taxon>
        <taxon>Pentapetalae</taxon>
        <taxon>asterids</taxon>
        <taxon>lamiids</taxon>
        <taxon>Lamiales</taxon>
        <taxon>Orobanchaceae</taxon>
        <taxon>Buchnereae</taxon>
        <taxon>Striga</taxon>
    </lineage>
</organism>
<evidence type="ECO:0000313" key="6">
    <source>
        <dbReference type="EMBL" id="CAA0830942.1"/>
    </source>
</evidence>
<evidence type="ECO:0000256" key="1">
    <source>
        <dbReference type="ARBA" id="ARBA00009995"/>
    </source>
</evidence>
<dbReference type="InterPro" id="IPR002213">
    <property type="entry name" value="UDP_glucos_trans"/>
</dbReference>
<keyword evidence="2 4" id="KW-0328">Glycosyltransferase</keyword>
<keyword evidence="3 4" id="KW-0808">Transferase</keyword>
<dbReference type="FunFam" id="3.40.50.2000:FF:000071">
    <property type="entry name" value="Glycosyltransferase"/>
    <property type="match status" value="1"/>
</dbReference>
<dbReference type="InterPro" id="IPR035595">
    <property type="entry name" value="UDP_glycos_trans_CS"/>
</dbReference>
<dbReference type="SUPFAM" id="SSF53756">
    <property type="entry name" value="UDP-Glycosyltransferase/glycogen phosphorylase"/>
    <property type="match status" value="1"/>
</dbReference>
<gene>
    <name evidence="6" type="ORF">SHERM_26325</name>
</gene>
<dbReference type="FunFam" id="3.40.50.2000:FF:000047">
    <property type="entry name" value="Glycosyltransferase"/>
    <property type="match status" value="1"/>
</dbReference>
<name>A0A9N7RK13_STRHE</name>
<evidence type="ECO:0000256" key="3">
    <source>
        <dbReference type="ARBA" id="ARBA00022679"/>
    </source>
</evidence>
<evidence type="ECO:0000313" key="7">
    <source>
        <dbReference type="Proteomes" id="UP001153555"/>
    </source>
</evidence>
<dbReference type="PANTHER" id="PTHR48047:SF219">
    <property type="entry name" value="SCOPOLETIN GLUCOSYLTRANSFERASE-LIKE"/>
    <property type="match status" value="1"/>
</dbReference>
<comment type="caution">
    <text evidence="6">The sequence shown here is derived from an EMBL/GenBank/DDBJ whole genome shotgun (WGS) entry which is preliminary data.</text>
</comment>
<sequence>MSHLHIFLIPMVAHGHMIPTLDMAKLFVSRGVKTTIISTPAFAQPIRTAQTSGFDINLEIIDFPPKNSELPNDIVSMDQVTSDDLVHDFFHALDLLQEPLENLIRELNPSCLVSDMFLPWTTGCAAKFKIPRLVFHGISYLSLCCMEIMSRDRPFDKVSSASEEFVVPHLPHELKFVRTQVSDHLLEDNEISRVMKRMRDSDWESYGVVVNSFYELEPEYASYYKGVLGRKAWNIGPLILHNRGDRVHNEAKKGNKSSIDAHECLGWLDTKKPNSVVYVCFGSMAEFSRSQLHEIAYGLETSGHDFIWVVRTKGDENDGDLFPEGFIERTRGKGLVIRGWAPQVAVLQHEATGAFVTHCGWNSMLEGVCAGVPMVTWPLFAEQFFNEKLVTEVLRVGVSVGNMTWQRVGSEGVKRGALARAVGIVMEGDQLGLEMRNRVKCYKDLAIKAVEEGGSSYNGMATLIQDLSTYSCPVKGVTCAS</sequence>
<dbReference type="Pfam" id="PF00201">
    <property type="entry name" value="UDPGT"/>
    <property type="match status" value="1"/>
</dbReference>
<dbReference type="Proteomes" id="UP001153555">
    <property type="component" value="Unassembled WGS sequence"/>
</dbReference>
<accession>A0A9N7RK13</accession>
<evidence type="ECO:0000256" key="2">
    <source>
        <dbReference type="ARBA" id="ARBA00022676"/>
    </source>
</evidence>
<evidence type="ECO:0000256" key="5">
    <source>
        <dbReference type="RuleBase" id="RU362057"/>
    </source>
</evidence>
<dbReference type="PROSITE" id="PS00375">
    <property type="entry name" value="UDPGT"/>
    <property type="match status" value="1"/>
</dbReference>
<protein>
    <recommendedName>
        <fullName evidence="5">Glycosyltransferase</fullName>
        <ecNumber evidence="5">2.4.1.-</ecNumber>
    </recommendedName>
</protein>
<dbReference type="GO" id="GO:0035251">
    <property type="term" value="F:UDP-glucosyltransferase activity"/>
    <property type="evidence" value="ECO:0007669"/>
    <property type="project" value="TreeGrafter"/>
</dbReference>
<comment type="similarity">
    <text evidence="1 4">Belongs to the UDP-glycosyltransferase family.</text>
</comment>
<keyword evidence="7" id="KW-1185">Reference proteome</keyword>
<reference evidence="6" key="1">
    <citation type="submission" date="2019-12" db="EMBL/GenBank/DDBJ databases">
        <authorList>
            <person name="Scholes J."/>
        </authorList>
    </citation>
    <scope>NUCLEOTIDE SEQUENCE</scope>
</reference>
<dbReference type="PANTHER" id="PTHR48047">
    <property type="entry name" value="GLYCOSYLTRANSFERASE"/>
    <property type="match status" value="1"/>
</dbReference>
<dbReference type="EMBL" id="CACSLK010027831">
    <property type="protein sequence ID" value="CAA0830942.1"/>
    <property type="molecule type" value="Genomic_DNA"/>
</dbReference>